<dbReference type="GO" id="GO:0043531">
    <property type="term" value="F:ADP binding"/>
    <property type="evidence" value="ECO:0007669"/>
    <property type="project" value="InterPro"/>
</dbReference>
<comment type="caution">
    <text evidence="8">The sequence shown here is derived from an EMBL/GenBank/DDBJ whole genome shotgun (WGS) entry which is preliminary data.</text>
</comment>
<evidence type="ECO:0000256" key="3">
    <source>
        <dbReference type="ARBA" id="ARBA00023015"/>
    </source>
</evidence>
<dbReference type="InterPro" id="IPR016032">
    <property type="entry name" value="Sig_transdc_resp-reg_C-effctor"/>
</dbReference>
<name>A0A4D4KUZ5_STRVO</name>
<evidence type="ECO:0000313" key="8">
    <source>
        <dbReference type="EMBL" id="GDY49669.1"/>
    </source>
</evidence>
<dbReference type="GO" id="GO:0003677">
    <property type="term" value="F:DNA binding"/>
    <property type="evidence" value="ECO:0007669"/>
    <property type="project" value="UniProtKB-UniRule"/>
</dbReference>
<dbReference type="PANTHER" id="PTHR35807:SF1">
    <property type="entry name" value="TRANSCRIPTIONAL REGULATOR REDD"/>
    <property type="match status" value="1"/>
</dbReference>
<keyword evidence="4 6" id="KW-0238">DNA-binding</keyword>
<dbReference type="InterPro" id="IPR011990">
    <property type="entry name" value="TPR-like_helical_dom_sf"/>
</dbReference>
<dbReference type="Gene3D" id="1.25.40.10">
    <property type="entry name" value="Tetratricopeptide repeat domain"/>
    <property type="match status" value="1"/>
</dbReference>
<evidence type="ECO:0000256" key="6">
    <source>
        <dbReference type="PROSITE-ProRule" id="PRU01091"/>
    </source>
</evidence>
<dbReference type="InterPro" id="IPR051677">
    <property type="entry name" value="AfsR-DnrI-RedD_regulator"/>
</dbReference>
<dbReference type="SUPFAM" id="SSF48452">
    <property type="entry name" value="TPR-like"/>
    <property type="match status" value="1"/>
</dbReference>
<dbReference type="SMART" id="SM01043">
    <property type="entry name" value="BTAD"/>
    <property type="match status" value="1"/>
</dbReference>
<dbReference type="Pfam" id="PF00931">
    <property type="entry name" value="NB-ARC"/>
    <property type="match status" value="1"/>
</dbReference>
<sequence length="697" mass="75137">MSDGDLALQLLGPIRAWRGAEEIVLGPPKQRAVLGLLASRVNEVVGVEQVVDAVWGTDVPQTAVNGVHTYVAGLRRVLEPGRDRRASRGVVASVGGGYLLRMEADAIDAAVFVRAHQEARRLRTEGDLAGAVAQLDTALKLWRGDAYAGVPGPFADVERTRLRELRLTAIEEWAADMLRMGRHSETVAVLSEALVVEQLRERLRWLLMLALYRCGRQAQALSVYQETRRILQIELGIEPGSELRRLHAQILAGDPRISVGDSATVGAEPLGTVAKTAVRSSPAPTVPKLPLRGPLSVDVPRPAQLPSGARGFVGRTAELAALRQIVVPRGGEPRVGTTTCTVVIEGPVGVGKTELALRLAHEVTDHYRDGQLFVDLSGTHPQQVPLTAHEALGLLLGSLGVEEARIPASLAARTALYRSLLFGRQMLLILDDALNPEQLRPLIPRGPSCVLVTSRDHRQSSLAAREGAHRVRLGPLKLEESTELITCLVGPERTAGQEEGVAQLAQMCGRLPLALRIASEVLAANPSISVATQAARYAVERECLDHAAMEDDATISLRTTFQAMYRALPLDAARMFRLLGHYHAAVISVSAAASLAGLSWDEARRQLETLADSHLLEETGLDLYRFHGLVAFYAAEGIQEIADNPEAVQSIARERGTQWLGVPQHAVLSPVAGVQGGERRAQGGVRRARAIQRAADS</sequence>
<dbReference type="OrthoDB" id="7628974at2"/>
<dbReference type="GO" id="GO:0006355">
    <property type="term" value="P:regulation of DNA-templated transcription"/>
    <property type="evidence" value="ECO:0007669"/>
    <property type="project" value="InterPro"/>
</dbReference>
<dbReference type="InterPro" id="IPR002182">
    <property type="entry name" value="NB-ARC"/>
</dbReference>
<dbReference type="PROSITE" id="PS51755">
    <property type="entry name" value="OMPR_PHOB"/>
    <property type="match status" value="1"/>
</dbReference>
<evidence type="ECO:0000313" key="9">
    <source>
        <dbReference type="Proteomes" id="UP000301309"/>
    </source>
</evidence>
<protein>
    <recommendedName>
        <fullName evidence="7">OmpR/PhoB-type domain-containing protein</fullName>
    </recommendedName>
</protein>
<feature type="domain" description="OmpR/PhoB-type" evidence="7">
    <location>
        <begin position="1"/>
        <end position="102"/>
    </location>
</feature>
<keyword evidence="3" id="KW-0805">Transcription regulation</keyword>
<dbReference type="InterPro" id="IPR027417">
    <property type="entry name" value="P-loop_NTPase"/>
</dbReference>
<dbReference type="Proteomes" id="UP000301309">
    <property type="component" value="Unassembled WGS sequence"/>
</dbReference>
<dbReference type="SMART" id="SM00862">
    <property type="entry name" value="Trans_reg_C"/>
    <property type="match status" value="1"/>
</dbReference>
<dbReference type="InterPro" id="IPR001867">
    <property type="entry name" value="OmpR/PhoB-type_DNA-bd"/>
</dbReference>
<dbReference type="InterPro" id="IPR036388">
    <property type="entry name" value="WH-like_DNA-bd_sf"/>
</dbReference>
<dbReference type="Pfam" id="PF03704">
    <property type="entry name" value="BTAD"/>
    <property type="match status" value="1"/>
</dbReference>
<dbReference type="PRINTS" id="PR00364">
    <property type="entry name" value="DISEASERSIST"/>
</dbReference>
<accession>A0A4D4KUZ5</accession>
<dbReference type="EMBL" id="BJHW01000001">
    <property type="protein sequence ID" value="GDY49669.1"/>
    <property type="molecule type" value="Genomic_DNA"/>
</dbReference>
<feature type="DNA-binding region" description="OmpR/PhoB-type" evidence="6">
    <location>
        <begin position="1"/>
        <end position="102"/>
    </location>
</feature>
<proteinExistence type="inferred from homology"/>
<comment type="similarity">
    <text evidence="1">Belongs to the AfsR/DnrI/RedD regulatory family.</text>
</comment>
<evidence type="ECO:0000256" key="4">
    <source>
        <dbReference type="ARBA" id="ARBA00023125"/>
    </source>
</evidence>
<reference evidence="8 9" key="1">
    <citation type="journal article" date="2020" name="Int. J. Syst. Evol. Microbiol.">
        <title>Reclassification of Streptomyces castelarensis and Streptomyces sporoclivatus as later heterotypic synonyms of Streptomyces antimycoticus.</title>
        <authorList>
            <person name="Komaki H."/>
            <person name="Tamura T."/>
        </authorList>
    </citation>
    <scope>NUCLEOTIDE SEQUENCE [LARGE SCALE GENOMIC DNA]</scope>
    <source>
        <strain evidence="8 9">NBRC 13459</strain>
    </source>
</reference>
<dbReference type="SUPFAM" id="SSF52540">
    <property type="entry name" value="P-loop containing nucleoside triphosphate hydrolases"/>
    <property type="match status" value="1"/>
</dbReference>
<dbReference type="Pfam" id="PF00486">
    <property type="entry name" value="Trans_reg_C"/>
    <property type="match status" value="1"/>
</dbReference>
<dbReference type="InterPro" id="IPR005158">
    <property type="entry name" value="BTAD"/>
</dbReference>
<dbReference type="PANTHER" id="PTHR35807">
    <property type="entry name" value="TRANSCRIPTIONAL REGULATOR REDD-RELATED"/>
    <property type="match status" value="1"/>
</dbReference>
<dbReference type="GO" id="GO:0000160">
    <property type="term" value="P:phosphorelay signal transduction system"/>
    <property type="evidence" value="ECO:0007669"/>
    <property type="project" value="UniProtKB-KW"/>
</dbReference>
<evidence type="ECO:0000259" key="7">
    <source>
        <dbReference type="PROSITE" id="PS51755"/>
    </source>
</evidence>
<dbReference type="AlphaFoldDB" id="A0A4D4KUZ5"/>
<evidence type="ECO:0000256" key="1">
    <source>
        <dbReference type="ARBA" id="ARBA00005820"/>
    </source>
</evidence>
<keyword evidence="9" id="KW-1185">Reference proteome</keyword>
<keyword evidence="2" id="KW-0902">Two-component regulatory system</keyword>
<evidence type="ECO:0000256" key="2">
    <source>
        <dbReference type="ARBA" id="ARBA00023012"/>
    </source>
</evidence>
<evidence type="ECO:0000256" key="5">
    <source>
        <dbReference type="ARBA" id="ARBA00023163"/>
    </source>
</evidence>
<organism evidence="8 9">
    <name type="scientific">Streptomyces violaceusniger</name>
    <dbReference type="NCBI Taxonomy" id="68280"/>
    <lineage>
        <taxon>Bacteria</taxon>
        <taxon>Bacillati</taxon>
        <taxon>Actinomycetota</taxon>
        <taxon>Actinomycetes</taxon>
        <taxon>Kitasatosporales</taxon>
        <taxon>Streptomycetaceae</taxon>
        <taxon>Streptomyces</taxon>
        <taxon>Streptomyces violaceusniger group</taxon>
    </lineage>
</organism>
<dbReference type="SUPFAM" id="SSF46894">
    <property type="entry name" value="C-terminal effector domain of the bipartite response regulators"/>
    <property type="match status" value="1"/>
</dbReference>
<dbReference type="Gene3D" id="3.40.50.300">
    <property type="entry name" value="P-loop containing nucleotide triphosphate hydrolases"/>
    <property type="match status" value="1"/>
</dbReference>
<keyword evidence="5" id="KW-0804">Transcription</keyword>
<dbReference type="Gene3D" id="1.10.10.10">
    <property type="entry name" value="Winged helix-like DNA-binding domain superfamily/Winged helix DNA-binding domain"/>
    <property type="match status" value="1"/>
</dbReference>
<dbReference type="CDD" id="cd15831">
    <property type="entry name" value="BTAD"/>
    <property type="match status" value="1"/>
</dbReference>
<gene>
    <name evidence="8" type="ORF">SVIO_002920</name>
</gene>